<dbReference type="EMBL" id="BTFW01000001">
    <property type="protein sequence ID" value="GMM59573.1"/>
    <property type="molecule type" value="Genomic_DNA"/>
</dbReference>
<dbReference type="Proteomes" id="UP001187221">
    <property type="component" value="Unassembled WGS sequence"/>
</dbReference>
<organism evidence="3 4">
    <name type="scientific">Novosphingobium pituita</name>
    <dbReference type="NCBI Taxonomy" id="3056842"/>
    <lineage>
        <taxon>Bacteria</taxon>
        <taxon>Pseudomonadati</taxon>
        <taxon>Pseudomonadota</taxon>
        <taxon>Alphaproteobacteria</taxon>
        <taxon>Sphingomonadales</taxon>
        <taxon>Sphingomonadaceae</taxon>
        <taxon>Novosphingobium</taxon>
    </lineage>
</organism>
<gene>
    <name evidence="3" type="ORF">NUTIK01_03500</name>
</gene>
<dbReference type="PROSITE" id="PS00061">
    <property type="entry name" value="ADH_SHORT"/>
    <property type="match status" value="1"/>
</dbReference>
<dbReference type="PRINTS" id="PR00080">
    <property type="entry name" value="SDRFAMILY"/>
</dbReference>
<sequence>MAIDLNGVRVVINGAGQGIGAAIARGVAESGARVVIGDIDGDKAQAVADSIGASARAIRVDVRDRASVRAAIGLAVADFGGLDVMFNNAGIAQVRPFLDITEEDFRAVMEINALGVLIGTQEAVRQMLAQGTGGSIINTASIAGKQGYEPLGHYSASKFAVVALTQTAARAFGKDRIRVNAICPGVVATDMWKTIDRGFQDNALTSRPQEAFETFAAGAVLGRPSTPQDLVGVARFLASPESGFTTGQSIMADGGMVFVCPPIRTGER</sequence>
<reference evidence="3 4" key="1">
    <citation type="submission" date="2023-06" db="EMBL/GenBank/DDBJ databases">
        <title>Draft genome sequence of Novosphingobium sp. strain IK01.</title>
        <authorList>
            <person name="Hatamoto M."/>
            <person name="Ikarashi T."/>
            <person name="Yamaguchi T."/>
        </authorList>
    </citation>
    <scope>NUCLEOTIDE SEQUENCE [LARGE SCALE GENOMIC DNA]</scope>
    <source>
        <strain evidence="3 4">IK01</strain>
    </source>
</reference>
<dbReference type="InterPro" id="IPR020904">
    <property type="entry name" value="Sc_DH/Rdtase_CS"/>
</dbReference>
<evidence type="ECO:0000313" key="3">
    <source>
        <dbReference type="EMBL" id="GMM59573.1"/>
    </source>
</evidence>
<dbReference type="RefSeq" id="WP_317973430.1">
    <property type="nucleotide sequence ID" value="NZ_BTFW01000001.1"/>
</dbReference>
<dbReference type="InterPro" id="IPR002347">
    <property type="entry name" value="SDR_fam"/>
</dbReference>
<dbReference type="InterPro" id="IPR036291">
    <property type="entry name" value="NAD(P)-bd_dom_sf"/>
</dbReference>
<proteinExistence type="inferred from homology"/>
<evidence type="ECO:0000256" key="1">
    <source>
        <dbReference type="ARBA" id="ARBA00006484"/>
    </source>
</evidence>
<dbReference type="PRINTS" id="PR00081">
    <property type="entry name" value="GDHRDH"/>
</dbReference>
<dbReference type="NCBIfam" id="NF005559">
    <property type="entry name" value="PRK07231.1"/>
    <property type="match status" value="1"/>
</dbReference>
<dbReference type="PANTHER" id="PTHR24321:SF8">
    <property type="entry name" value="ESTRADIOL 17-BETA-DEHYDROGENASE 8-RELATED"/>
    <property type="match status" value="1"/>
</dbReference>
<name>A0ABQ6P2T4_9SPHN</name>
<keyword evidence="4" id="KW-1185">Reference proteome</keyword>
<dbReference type="Pfam" id="PF13561">
    <property type="entry name" value="adh_short_C2"/>
    <property type="match status" value="1"/>
</dbReference>
<keyword evidence="2" id="KW-0560">Oxidoreductase</keyword>
<evidence type="ECO:0000313" key="4">
    <source>
        <dbReference type="Proteomes" id="UP001187221"/>
    </source>
</evidence>
<protein>
    <submittedName>
        <fullName evidence="3">Acetoin reductase</fullName>
    </submittedName>
</protein>
<dbReference type="SUPFAM" id="SSF51735">
    <property type="entry name" value="NAD(P)-binding Rossmann-fold domains"/>
    <property type="match status" value="1"/>
</dbReference>
<evidence type="ECO:0000256" key="2">
    <source>
        <dbReference type="ARBA" id="ARBA00023002"/>
    </source>
</evidence>
<comment type="similarity">
    <text evidence="1">Belongs to the short-chain dehydrogenases/reductases (SDR) family.</text>
</comment>
<dbReference type="Gene3D" id="3.40.50.720">
    <property type="entry name" value="NAD(P)-binding Rossmann-like Domain"/>
    <property type="match status" value="1"/>
</dbReference>
<dbReference type="PANTHER" id="PTHR24321">
    <property type="entry name" value="DEHYDROGENASES, SHORT CHAIN"/>
    <property type="match status" value="1"/>
</dbReference>
<comment type="caution">
    <text evidence="3">The sequence shown here is derived from an EMBL/GenBank/DDBJ whole genome shotgun (WGS) entry which is preliminary data.</text>
</comment>
<accession>A0ABQ6P2T4</accession>